<feature type="domain" description="DUF6594" evidence="2">
    <location>
        <begin position="20"/>
        <end position="323"/>
    </location>
</feature>
<protein>
    <submittedName>
        <fullName evidence="3">Chorismate mutase protein</fullName>
    </submittedName>
</protein>
<feature type="transmembrane region" description="Helical" evidence="1">
    <location>
        <begin position="253"/>
        <end position="272"/>
    </location>
</feature>
<keyword evidence="1" id="KW-0812">Transmembrane</keyword>
<evidence type="ECO:0000259" key="2">
    <source>
        <dbReference type="Pfam" id="PF20237"/>
    </source>
</evidence>
<feature type="transmembrane region" description="Helical" evidence="1">
    <location>
        <begin position="284"/>
        <end position="304"/>
    </location>
</feature>
<proteinExistence type="predicted"/>
<dbReference type="Pfam" id="PF20237">
    <property type="entry name" value="DUF6594"/>
    <property type="match status" value="1"/>
</dbReference>
<dbReference type="Proteomes" id="UP001390339">
    <property type="component" value="Unassembled WGS sequence"/>
</dbReference>
<evidence type="ECO:0000313" key="4">
    <source>
        <dbReference type="Proteomes" id="UP001390339"/>
    </source>
</evidence>
<organism evidence="3 4">
    <name type="scientific">Apiospora arundinis</name>
    <dbReference type="NCBI Taxonomy" id="335852"/>
    <lineage>
        <taxon>Eukaryota</taxon>
        <taxon>Fungi</taxon>
        <taxon>Dikarya</taxon>
        <taxon>Ascomycota</taxon>
        <taxon>Pezizomycotina</taxon>
        <taxon>Sordariomycetes</taxon>
        <taxon>Xylariomycetidae</taxon>
        <taxon>Amphisphaeriales</taxon>
        <taxon>Apiosporaceae</taxon>
        <taxon>Apiospora</taxon>
    </lineage>
</organism>
<feature type="transmembrane region" description="Helical" evidence="1">
    <location>
        <begin position="311"/>
        <end position="331"/>
    </location>
</feature>
<reference evidence="3 4" key="1">
    <citation type="journal article" date="2024" name="IMA Fungus">
        <title>Apiospora arundinis, a panoply of carbohydrate-active enzymes and secondary metabolites.</title>
        <authorList>
            <person name="Sorensen T."/>
            <person name="Petersen C."/>
            <person name="Muurmann A.T."/>
            <person name="Christiansen J.V."/>
            <person name="Brundto M.L."/>
            <person name="Overgaard C.K."/>
            <person name="Boysen A.T."/>
            <person name="Wollenberg R.D."/>
            <person name="Larsen T.O."/>
            <person name="Sorensen J.L."/>
            <person name="Nielsen K.L."/>
            <person name="Sondergaard T.E."/>
        </authorList>
    </citation>
    <scope>NUCLEOTIDE SEQUENCE [LARGE SCALE GENOMIC DNA]</scope>
    <source>
        <strain evidence="3 4">AAU 773</strain>
    </source>
</reference>
<keyword evidence="1" id="KW-1133">Transmembrane helix</keyword>
<evidence type="ECO:0000256" key="1">
    <source>
        <dbReference type="SAM" id="Phobius"/>
    </source>
</evidence>
<evidence type="ECO:0000313" key="3">
    <source>
        <dbReference type="EMBL" id="KAK8879737.1"/>
    </source>
</evidence>
<sequence>MDSTAEKRVKHHHYVPGFGDLADFITSDHDHATAVYKRFEKLASRDLLYYQSELSRLEACQDRLDIQDRKEFDDKRANAQQRGDILKIARDWDTLRESHMGEPQSDLEKRSHERMKLAMEIRMTLKEYRKALIQESHLLSFGRPSMPTMKAVSHYFNHYVDADAQPYPNHTVLTGDSSGLYPRNMSTSQFQASDYVILRPSDGSEHLTQFLKRYCWWLFRIEQSPPLLRYRTDTISHLPLHQIRHYSDERIRLVASFITTLTTASLLIAPIYTLYHTAASKPAVTLGLIVLFTFVFAGAIVVMTQARRAEVFGACAAYAAVLVVFVSGDFVGGSKGT</sequence>
<gene>
    <name evidence="3" type="ORF">PGQ11_001031</name>
</gene>
<dbReference type="EMBL" id="JAPCWZ010000001">
    <property type="protein sequence ID" value="KAK8879737.1"/>
    <property type="molecule type" value="Genomic_DNA"/>
</dbReference>
<accession>A0ABR2JMU9</accession>
<dbReference type="InterPro" id="IPR046529">
    <property type="entry name" value="DUF6594"/>
</dbReference>
<dbReference type="PANTHER" id="PTHR34502">
    <property type="entry name" value="DUF6594 DOMAIN-CONTAINING PROTEIN-RELATED"/>
    <property type="match status" value="1"/>
</dbReference>
<keyword evidence="4" id="KW-1185">Reference proteome</keyword>
<name>A0ABR2JMU9_9PEZI</name>
<comment type="caution">
    <text evidence="3">The sequence shown here is derived from an EMBL/GenBank/DDBJ whole genome shotgun (WGS) entry which is preliminary data.</text>
</comment>
<keyword evidence="1" id="KW-0472">Membrane</keyword>
<dbReference type="PANTHER" id="PTHR34502:SF4">
    <property type="entry name" value="DUF6594 DOMAIN-CONTAINING PROTEIN"/>
    <property type="match status" value="1"/>
</dbReference>